<dbReference type="RefSeq" id="WP_090647246.1">
    <property type="nucleotide sequence ID" value="NZ_CBCRYE010000006.1"/>
</dbReference>
<keyword evidence="1" id="KW-1133">Transmembrane helix</keyword>
<evidence type="ECO:0000313" key="4">
    <source>
        <dbReference type="Proteomes" id="UP000199150"/>
    </source>
</evidence>
<dbReference type="Proteomes" id="UP000199150">
    <property type="component" value="Unassembled WGS sequence"/>
</dbReference>
<feature type="transmembrane region" description="Helical" evidence="1">
    <location>
        <begin position="51"/>
        <end position="70"/>
    </location>
</feature>
<dbReference type="Pfam" id="PF07853">
    <property type="entry name" value="DUF1648"/>
    <property type="match status" value="1"/>
</dbReference>
<dbReference type="GO" id="GO:0009636">
    <property type="term" value="P:response to toxic substance"/>
    <property type="evidence" value="ECO:0007669"/>
    <property type="project" value="TreeGrafter"/>
</dbReference>
<organism evidence="3 4">
    <name type="scientific">Asticcacaulis taihuensis</name>
    <dbReference type="NCBI Taxonomy" id="260084"/>
    <lineage>
        <taxon>Bacteria</taxon>
        <taxon>Pseudomonadati</taxon>
        <taxon>Pseudomonadota</taxon>
        <taxon>Alphaproteobacteria</taxon>
        <taxon>Caulobacterales</taxon>
        <taxon>Caulobacteraceae</taxon>
        <taxon>Asticcacaulis</taxon>
    </lineage>
</organism>
<sequence length="215" mass="23614">MRLRSEQVLSLGLWLAVIIFSLWARYQLPDAPIATHFGVDGQPNGYMPRDVALAFGPALMLVLGLLLWILPALSPKGASLKRSQSAFDAAQLAIIAFLAVVQIVVVLKALGVQMDIISILSLGTGFLLLIIGNLLPKTRFNYFMGVRTPWTLSDERVWDRTHRLAGPLFMLAGLVIILAACLLPQSWQMNVLLASTLGAAFVARAYSYLVTKRLR</sequence>
<keyword evidence="1" id="KW-0472">Membrane</keyword>
<feature type="transmembrane region" description="Helical" evidence="1">
    <location>
        <begin position="191"/>
        <end position="210"/>
    </location>
</feature>
<evidence type="ECO:0000259" key="2">
    <source>
        <dbReference type="Pfam" id="PF07853"/>
    </source>
</evidence>
<dbReference type="Pfam" id="PF13630">
    <property type="entry name" value="SdpI"/>
    <property type="match status" value="1"/>
</dbReference>
<feature type="transmembrane region" description="Helical" evidence="1">
    <location>
        <begin position="7"/>
        <end position="26"/>
    </location>
</feature>
<dbReference type="EMBL" id="FMTS01000002">
    <property type="protein sequence ID" value="SCW57889.1"/>
    <property type="molecule type" value="Genomic_DNA"/>
</dbReference>
<dbReference type="InterPro" id="IPR025962">
    <property type="entry name" value="SdpI/YhfL"/>
</dbReference>
<dbReference type="PANTHER" id="PTHR37810">
    <property type="entry name" value="IMMUNITY PROTEIN SDPI"/>
    <property type="match status" value="1"/>
</dbReference>
<dbReference type="InterPro" id="IPR026272">
    <property type="entry name" value="SdpI"/>
</dbReference>
<dbReference type="OrthoDB" id="9808690at2"/>
<gene>
    <name evidence="3" type="ORF">SAMN02927928_2063</name>
</gene>
<proteinExistence type="predicted"/>
<feature type="domain" description="DUF1648" evidence="2">
    <location>
        <begin position="13"/>
        <end position="61"/>
    </location>
</feature>
<feature type="transmembrane region" description="Helical" evidence="1">
    <location>
        <begin position="90"/>
        <end position="110"/>
    </location>
</feature>
<name>A0A1G4RP10_9CAUL</name>
<keyword evidence="1" id="KW-0812">Transmembrane</keyword>
<reference evidence="4" key="1">
    <citation type="submission" date="2016-10" db="EMBL/GenBank/DDBJ databases">
        <authorList>
            <person name="Varghese N."/>
            <person name="Submissions S."/>
        </authorList>
    </citation>
    <scope>NUCLEOTIDE SEQUENCE [LARGE SCALE GENOMIC DNA]</scope>
    <source>
        <strain evidence="4">CGMCC 1.3431</strain>
    </source>
</reference>
<protein>
    <submittedName>
        <fullName evidence="3">Uncharacterized membrane protein</fullName>
    </submittedName>
</protein>
<dbReference type="PANTHER" id="PTHR37810:SF5">
    <property type="entry name" value="IMMUNITY PROTEIN SDPI"/>
    <property type="match status" value="1"/>
</dbReference>
<evidence type="ECO:0000313" key="3">
    <source>
        <dbReference type="EMBL" id="SCW57889.1"/>
    </source>
</evidence>
<keyword evidence="4" id="KW-1185">Reference proteome</keyword>
<dbReference type="AlphaFoldDB" id="A0A1G4RP10"/>
<accession>A0A1G4RP10</accession>
<evidence type="ECO:0000256" key="1">
    <source>
        <dbReference type="SAM" id="Phobius"/>
    </source>
</evidence>
<feature type="transmembrane region" description="Helical" evidence="1">
    <location>
        <begin position="164"/>
        <end position="185"/>
    </location>
</feature>
<dbReference type="PIRSF" id="PIRSF038959">
    <property type="entry name" value="SdpI"/>
    <property type="match status" value="1"/>
</dbReference>
<dbReference type="InterPro" id="IPR012867">
    <property type="entry name" value="DUF1648"/>
</dbReference>
<dbReference type="STRING" id="260084.SAMN02927928_2063"/>
<feature type="transmembrane region" description="Helical" evidence="1">
    <location>
        <begin position="116"/>
        <end position="135"/>
    </location>
</feature>